<name>A0A059FII6_9PROT</name>
<dbReference type="Proteomes" id="UP000024816">
    <property type="component" value="Unassembled WGS sequence"/>
</dbReference>
<dbReference type="OrthoDB" id="9810508at2"/>
<protein>
    <recommendedName>
        <fullName evidence="1">DUF374 domain-containing protein</fullName>
    </recommendedName>
</protein>
<dbReference type="RefSeq" id="WP_035578661.1">
    <property type="nucleotide sequence ID" value="NZ_ARYJ01000002.1"/>
</dbReference>
<evidence type="ECO:0000313" key="3">
    <source>
        <dbReference type="Proteomes" id="UP000024816"/>
    </source>
</evidence>
<dbReference type="eggNOG" id="COG2121">
    <property type="taxonomic scope" value="Bacteria"/>
</dbReference>
<dbReference type="Pfam" id="PF04028">
    <property type="entry name" value="DUF374"/>
    <property type="match status" value="1"/>
</dbReference>
<gene>
    <name evidence="2" type="ORF">HJA_04496</name>
</gene>
<keyword evidence="3" id="KW-1185">Reference proteome</keyword>
<dbReference type="CDD" id="cd07983">
    <property type="entry name" value="LPLAT_DUF374-like"/>
    <property type="match status" value="1"/>
</dbReference>
<feature type="domain" description="DUF374" evidence="1">
    <location>
        <begin position="74"/>
        <end position="147"/>
    </location>
</feature>
<dbReference type="SUPFAM" id="SSF69593">
    <property type="entry name" value="Glycerol-3-phosphate (1)-acyltransferase"/>
    <property type="match status" value="1"/>
</dbReference>
<comment type="caution">
    <text evidence="2">The sequence shown here is derived from an EMBL/GenBank/DDBJ whole genome shotgun (WGS) entry which is preliminary data.</text>
</comment>
<proteinExistence type="predicted"/>
<dbReference type="STRING" id="1280952.HJA_04496"/>
<reference evidence="2 3" key="1">
    <citation type="journal article" date="2014" name="Antonie Van Leeuwenhoek">
        <title>Hyphomonas beringensis sp. nov. and Hyphomonas chukchiensis sp. nov., isolated from surface seawater of the Bering Sea and Chukchi Sea.</title>
        <authorList>
            <person name="Li C."/>
            <person name="Lai Q."/>
            <person name="Li G."/>
            <person name="Dong C."/>
            <person name="Wang J."/>
            <person name="Liao Y."/>
            <person name="Shao Z."/>
        </authorList>
    </citation>
    <scope>NUCLEOTIDE SEQUENCE [LARGE SCALE GENOMIC DNA]</scope>
    <source>
        <strain evidence="2 3">VP2</strain>
    </source>
</reference>
<sequence>MKSLLRSSAVAAILGRLIWAWMALVAHTVRWTVEVDPAAREAWRENDGIVVASWHSRIMILPVGWIRFIRGWKDRVNRAAMLISLSPDGEAVARAIDHLQLHAVRGSAANKKKRKDKGGARAIAEAARLLKSGSAVCITPDGPRGPAEQVSPGAIMIAQRAGAPIVPYALSITPCWRLKTWDRFIIPFPFTKGAIILGAPIAAPRTADPEALRAELQARLDEATRRADMLCGRKPETATDPSPK</sequence>
<dbReference type="AlphaFoldDB" id="A0A059FII6"/>
<organism evidence="2 3">
    <name type="scientific">Hyphomonas jannaschiana VP2</name>
    <dbReference type="NCBI Taxonomy" id="1280952"/>
    <lineage>
        <taxon>Bacteria</taxon>
        <taxon>Pseudomonadati</taxon>
        <taxon>Pseudomonadota</taxon>
        <taxon>Alphaproteobacteria</taxon>
        <taxon>Hyphomonadales</taxon>
        <taxon>Hyphomonadaceae</taxon>
        <taxon>Hyphomonas</taxon>
    </lineage>
</organism>
<accession>A0A059FII6</accession>
<evidence type="ECO:0000313" key="2">
    <source>
        <dbReference type="EMBL" id="KCZ90460.1"/>
    </source>
</evidence>
<dbReference type="EMBL" id="ARYJ01000002">
    <property type="protein sequence ID" value="KCZ90460.1"/>
    <property type="molecule type" value="Genomic_DNA"/>
</dbReference>
<evidence type="ECO:0000259" key="1">
    <source>
        <dbReference type="Pfam" id="PF04028"/>
    </source>
</evidence>
<dbReference type="InterPro" id="IPR007172">
    <property type="entry name" value="DUF374"/>
</dbReference>
<dbReference type="PATRIC" id="fig|1280952.3.peg.891"/>